<dbReference type="InterPro" id="IPR036679">
    <property type="entry name" value="FlgN-like_sf"/>
</dbReference>
<protein>
    <submittedName>
        <fullName evidence="4">Flagellar biogenesis protein</fullName>
    </submittedName>
</protein>
<dbReference type="Pfam" id="PF05130">
    <property type="entry name" value="FlgN"/>
    <property type="match status" value="1"/>
</dbReference>
<keyword evidence="4" id="KW-0966">Cell projection</keyword>
<dbReference type="RefSeq" id="WP_130256143.1">
    <property type="nucleotide sequence ID" value="NZ_PPSX01000052.1"/>
</dbReference>
<dbReference type="SUPFAM" id="SSF140566">
    <property type="entry name" value="FlgN-like"/>
    <property type="match status" value="1"/>
</dbReference>
<proteinExistence type="inferred from homology"/>
<sequence length="142" mass="15525">MDNQVALCQHKLESQLQQLNDLTLILDAELKALSSRKGDGLKEIAREKLVLLNSIQKLDKELSGFASELFSHEAIIPITKSINEKLLNCKKQNDVNAQAAHQANLAVRELKNILIGAPSSVTYGQDGAVINAEAKLVKNIKA</sequence>
<dbReference type="InterPro" id="IPR007809">
    <property type="entry name" value="FlgN-like"/>
</dbReference>
<dbReference type="Proteomes" id="UP000291338">
    <property type="component" value="Unassembled WGS sequence"/>
</dbReference>
<comment type="function">
    <text evidence="1">Required for the efficient initiation of filament assembly.</text>
</comment>
<dbReference type="GO" id="GO:0044780">
    <property type="term" value="P:bacterial-type flagellum assembly"/>
    <property type="evidence" value="ECO:0007669"/>
    <property type="project" value="InterPro"/>
</dbReference>
<dbReference type="EMBL" id="PPSX01000052">
    <property type="protein sequence ID" value="RZQ52501.1"/>
    <property type="molecule type" value="Genomic_DNA"/>
</dbReference>
<evidence type="ECO:0000313" key="4">
    <source>
        <dbReference type="EMBL" id="RZQ52501.1"/>
    </source>
</evidence>
<comment type="caution">
    <text evidence="4">The sequence shown here is derived from an EMBL/GenBank/DDBJ whole genome shotgun (WGS) entry which is preliminary data.</text>
</comment>
<evidence type="ECO:0000256" key="3">
    <source>
        <dbReference type="ARBA" id="ARBA00022795"/>
    </source>
</evidence>
<evidence type="ECO:0000256" key="2">
    <source>
        <dbReference type="ARBA" id="ARBA00007703"/>
    </source>
</evidence>
<dbReference type="Gene3D" id="1.20.58.300">
    <property type="entry name" value="FlgN-like"/>
    <property type="match status" value="1"/>
</dbReference>
<dbReference type="AlphaFoldDB" id="A0A4Q7ILA6"/>
<keyword evidence="4" id="KW-0969">Cilium</keyword>
<evidence type="ECO:0000256" key="1">
    <source>
        <dbReference type="ARBA" id="ARBA00002397"/>
    </source>
</evidence>
<name>A0A4Q7ILA6_9GAMM</name>
<evidence type="ECO:0000313" key="5">
    <source>
        <dbReference type="Proteomes" id="UP000291338"/>
    </source>
</evidence>
<accession>A0A4Q7ILA6</accession>
<organism evidence="4 5">
    <name type="scientific">Pseudoalteromonas phenolica</name>
    <dbReference type="NCBI Taxonomy" id="161398"/>
    <lineage>
        <taxon>Bacteria</taxon>
        <taxon>Pseudomonadati</taxon>
        <taxon>Pseudomonadota</taxon>
        <taxon>Gammaproteobacteria</taxon>
        <taxon>Alteromonadales</taxon>
        <taxon>Pseudoalteromonadaceae</taxon>
        <taxon>Pseudoalteromonas</taxon>
    </lineage>
</organism>
<reference evidence="4 5" key="1">
    <citation type="submission" date="2018-01" db="EMBL/GenBank/DDBJ databases">
        <title>Co-occurrence of chitin degradation, pigmentation and bioactivity in marine Pseudoalteromonas.</title>
        <authorList>
            <person name="Paulsen S."/>
            <person name="Gram L."/>
            <person name="Machado H."/>
        </authorList>
    </citation>
    <scope>NUCLEOTIDE SEQUENCE [LARGE SCALE GENOMIC DNA]</scope>
    <source>
        <strain evidence="4 5">S3898</strain>
    </source>
</reference>
<keyword evidence="4" id="KW-0282">Flagellum</keyword>
<comment type="similarity">
    <text evidence="2">Belongs to the FlgN family.</text>
</comment>
<keyword evidence="3" id="KW-1005">Bacterial flagellum biogenesis</keyword>
<gene>
    <name evidence="4" type="ORF">C1E23_13895</name>
</gene>